<evidence type="ECO:0000313" key="7">
    <source>
        <dbReference type="Proteomes" id="UP000292235"/>
    </source>
</evidence>
<feature type="domain" description="YbaK/aminoacyl-tRNA synthetase-associated" evidence="5">
    <location>
        <begin position="36"/>
        <end position="150"/>
    </location>
</feature>
<evidence type="ECO:0000256" key="2">
    <source>
        <dbReference type="ARBA" id="ARBA00022917"/>
    </source>
</evidence>
<proteinExistence type="inferred from homology"/>
<dbReference type="GO" id="GO:0002161">
    <property type="term" value="F:aminoacyl-tRNA deacylase activity"/>
    <property type="evidence" value="ECO:0007669"/>
    <property type="project" value="InterPro"/>
</dbReference>
<dbReference type="SUPFAM" id="SSF55826">
    <property type="entry name" value="YbaK/ProRS associated domain"/>
    <property type="match status" value="1"/>
</dbReference>
<dbReference type="KEGG" id="strr:EKD16_10690"/>
<dbReference type="EMBL" id="CP036455">
    <property type="protein sequence ID" value="QBI53924.1"/>
    <property type="molecule type" value="Genomic_DNA"/>
</dbReference>
<evidence type="ECO:0000313" key="6">
    <source>
        <dbReference type="EMBL" id="QBI53924.1"/>
    </source>
</evidence>
<dbReference type="GO" id="GO:0006412">
    <property type="term" value="P:translation"/>
    <property type="evidence" value="ECO:0007669"/>
    <property type="project" value="UniProtKB-KW"/>
</dbReference>
<evidence type="ECO:0000256" key="3">
    <source>
        <dbReference type="ARBA" id="ARBA00023239"/>
    </source>
</evidence>
<dbReference type="Gene3D" id="3.90.960.10">
    <property type="entry name" value="YbaK/aminoacyl-tRNA synthetase-associated domain"/>
    <property type="match status" value="1"/>
</dbReference>
<dbReference type="InterPro" id="IPR007214">
    <property type="entry name" value="YbaK/aa-tRNA-synth-assoc-dom"/>
</dbReference>
<keyword evidence="2 4" id="KW-0648">Protein biosynthesis</keyword>
<name>A0A4P6Q4Z0_9ACTN</name>
<comment type="similarity">
    <text evidence="1 4">Belongs to the prolyl-tRNA editing family. YbaK/EbsC subfamily.</text>
</comment>
<sequence length="165" mass="16590">MSGKQTPATVAAARAGIAYRLHTYETAGRAEPGSSYGAEAADALGVSPDRVFKTLVAEVDGRLTVGAVPVSGGLDLKALAAAAGGKRAAMADPADAERATGYVRGGISPLGGRKRLRTVVDSSVADHDTVFVSAGRRGLQMELSPGDLLRAADAATARITEAAAG</sequence>
<protein>
    <recommendedName>
        <fullName evidence="4">Cys-tRNA(Pro)/Cys-tRNA(Cys) deacylase</fullName>
        <ecNumber evidence="4">4.2.-.-</ecNumber>
    </recommendedName>
</protein>
<dbReference type="CDD" id="cd00002">
    <property type="entry name" value="YbaK_deacylase"/>
    <property type="match status" value="1"/>
</dbReference>
<keyword evidence="3 4" id="KW-0456">Lyase</keyword>
<dbReference type="Pfam" id="PF04073">
    <property type="entry name" value="tRNA_edit"/>
    <property type="match status" value="1"/>
</dbReference>
<dbReference type="GO" id="GO:0016829">
    <property type="term" value="F:lyase activity"/>
    <property type="evidence" value="ECO:0007669"/>
    <property type="project" value="UniProtKB-KW"/>
</dbReference>
<reference evidence="6 7" key="1">
    <citation type="submission" date="2019-02" db="EMBL/GenBank/DDBJ databases">
        <authorList>
            <person name="Khodamoradi S."/>
            <person name="Hahnke R.L."/>
            <person name="Kaempfer P."/>
            <person name="Schumann P."/>
            <person name="Rohde M."/>
            <person name="Steinert M."/>
            <person name="Luzhetskyy A."/>
            <person name="Wink J."/>
            <person name="Ruckert C."/>
        </authorList>
    </citation>
    <scope>NUCLEOTIDE SEQUENCE [LARGE SCALE GENOMIC DNA]</scope>
    <source>
        <strain evidence="6 7">M2</strain>
    </source>
</reference>
<dbReference type="RefSeq" id="WP_207391490.1">
    <property type="nucleotide sequence ID" value="NZ_CP036455.1"/>
</dbReference>
<dbReference type="EC" id="4.2.-.-" evidence="4"/>
<keyword evidence="7" id="KW-1185">Reference proteome</keyword>
<dbReference type="PANTHER" id="PTHR30411">
    <property type="entry name" value="CYTOPLASMIC PROTEIN"/>
    <property type="match status" value="1"/>
</dbReference>
<dbReference type="Proteomes" id="UP000292235">
    <property type="component" value="Chromosome"/>
</dbReference>
<dbReference type="AlphaFoldDB" id="A0A4P6Q4Z0"/>
<evidence type="ECO:0000256" key="1">
    <source>
        <dbReference type="ARBA" id="ARBA00009798"/>
    </source>
</evidence>
<evidence type="ECO:0000256" key="4">
    <source>
        <dbReference type="PIRNR" id="PIRNR006181"/>
    </source>
</evidence>
<organism evidence="6 7">
    <name type="scientific">Streptomonospora litoralis</name>
    <dbReference type="NCBI Taxonomy" id="2498135"/>
    <lineage>
        <taxon>Bacteria</taxon>
        <taxon>Bacillati</taxon>
        <taxon>Actinomycetota</taxon>
        <taxon>Actinomycetes</taxon>
        <taxon>Streptosporangiales</taxon>
        <taxon>Nocardiopsidaceae</taxon>
        <taxon>Streptomonospora</taxon>
    </lineage>
</organism>
<gene>
    <name evidence="6" type="primary">ybaK2</name>
    <name evidence="6" type="ORF">EKD16_10690</name>
</gene>
<accession>A0A4P6Q4Z0</accession>
<dbReference type="NCBIfam" id="TIGR00011">
    <property type="entry name" value="YbaK_EbsC"/>
    <property type="match status" value="1"/>
</dbReference>
<dbReference type="PANTHER" id="PTHR30411:SF0">
    <property type="entry name" value="CYS-TRNA(PRO)_CYS-TRNA(CYS) DEACYLASE YBAK"/>
    <property type="match status" value="1"/>
</dbReference>
<dbReference type="PIRSF" id="PIRSF006181">
    <property type="entry name" value="EbsC_YbaK"/>
    <property type="match status" value="1"/>
</dbReference>
<dbReference type="InterPro" id="IPR004369">
    <property type="entry name" value="Prolyl-tRNA_editing_YbaK/EbsC"/>
</dbReference>
<dbReference type="InterPro" id="IPR036754">
    <property type="entry name" value="YbaK/aa-tRNA-synt-asso_dom_sf"/>
</dbReference>
<evidence type="ECO:0000259" key="5">
    <source>
        <dbReference type="Pfam" id="PF04073"/>
    </source>
</evidence>